<name>A0AAV4XD84_CAEEX</name>
<evidence type="ECO:0000313" key="3">
    <source>
        <dbReference type="Proteomes" id="UP001054945"/>
    </source>
</evidence>
<evidence type="ECO:0000313" key="2">
    <source>
        <dbReference type="EMBL" id="GIY91773.1"/>
    </source>
</evidence>
<gene>
    <name evidence="2" type="ORF">CEXT_251811</name>
</gene>
<protein>
    <recommendedName>
        <fullName evidence="4">DUF5641 domain-containing protein</fullName>
    </recommendedName>
</protein>
<keyword evidence="3" id="KW-1185">Reference proteome</keyword>
<sequence length="152" mass="16962">MVTPETFDNCCLNVFCDASKDAYSAVACLVLHGECNDVFLLFSRLRLTPLKGATIPRFELLAAALGVVLIGSDNRKRIDWPPGVITEFIPGKDKQVRLIKVKTSHCTLLRLIQRIYPLEVDSSKDLSNPFTDLEEQRRGDNAPNPCDLKDIS</sequence>
<reference evidence="2 3" key="1">
    <citation type="submission" date="2021-06" db="EMBL/GenBank/DDBJ databases">
        <title>Caerostris extrusa draft genome.</title>
        <authorList>
            <person name="Kono N."/>
            <person name="Arakawa K."/>
        </authorList>
    </citation>
    <scope>NUCLEOTIDE SEQUENCE [LARGE SCALE GENOMIC DNA]</scope>
</reference>
<dbReference type="AlphaFoldDB" id="A0AAV4XD84"/>
<dbReference type="EMBL" id="BPLR01000052">
    <property type="protein sequence ID" value="GIY91773.1"/>
    <property type="molecule type" value="Genomic_DNA"/>
</dbReference>
<dbReference type="PANTHER" id="PTHR47331:SF1">
    <property type="entry name" value="GAG-LIKE PROTEIN"/>
    <property type="match status" value="1"/>
</dbReference>
<feature type="region of interest" description="Disordered" evidence="1">
    <location>
        <begin position="129"/>
        <end position="152"/>
    </location>
</feature>
<evidence type="ECO:0008006" key="4">
    <source>
        <dbReference type="Google" id="ProtNLM"/>
    </source>
</evidence>
<dbReference type="InterPro" id="IPR008042">
    <property type="entry name" value="Retrotrans_Pao"/>
</dbReference>
<dbReference type="Proteomes" id="UP001054945">
    <property type="component" value="Unassembled WGS sequence"/>
</dbReference>
<comment type="caution">
    <text evidence="2">The sequence shown here is derived from an EMBL/GenBank/DDBJ whole genome shotgun (WGS) entry which is preliminary data.</text>
</comment>
<proteinExistence type="predicted"/>
<dbReference type="Pfam" id="PF05380">
    <property type="entry name" value="Peptidase_A17"/>
    <property type="match status" value="1"/>
</dbReference>
<organism evidence="2 3">
    <name type="scientific">Caerostris extrusa</name>
    <name type="common">Bark spider</name>
    <name type="synonym">Caerostris bankana</name>
    <dbReference type="NCBI Taxonomy" id="172846"/>
    <lineage>
        <taxon>Eukaryota</taxon>
        <taxon>Metazoa</taxon>
        <taxon>Ecdysozoa</taxon>
        <taxon>Arthropoda</taxon>
        <taxon>Chelicerata</taxon>
        <taxon>Arachnida</taxon>
        <taxon>Araneae</taxon>
        <taxon>Araneomorphae</taxon>
        <taxon>Entelegynae</taxon>
        <taxon>Araneoidea</taxon>
        <taxon>Araneidae</taxon>
        <taxon>Caerostris</taxon>
    </lineage>
</organism>
<accession>A0AAV4XD84</accession>
<dbReference type="PANTHER" id="PTHR47331">
    <property type="entry name" value="PHD-TYPE DOMAIN-CONTAINING PROTEIN"/>
    <property type="match status" value="1"/>
</dbReference>
<evidence type="ECO:0000256" key="1">
    <source>
        <dbReference type="SAM" id="MobiDB-lite"/>
    </source>
</evidence>